<dbReference type="RefSeq" id="WP_148558463.1">
    <property type="nucleotide sequence ID" value="NZ_CP081135.1"/>
</dbReference>
<sequence length="373" mass="43763">MNINFFIKQCIKMGVQNILLPIVYKLYSKSPVNNNLVVFADAHHKEIPYSMKLMKDKFEDTNFKVEECYADYQSNSYIRVIYEMIRFMKLYATAKYVFICDNFLPVSSCKKRKDTVVVQLWHAGGILKKFAYDTDDDIPNYYKGNVFKNYDLVTVSDECCIPIYESAMKLDKGVAKATGLSRTDSFFLESHIQNCRKLFYEKHPDAIGKKIVLWAPTFRGKANNPYILGVDYINELEKKIGEEWYILTKVHPHLDSKNRISNTDIPTEELLLVIDILITDYSSVIFDYILLNKPLILFIPDYDEYKQKRGFYIQLESIPGRIVKDGKELYKELLNEYNNFDIEKISQFSKQYMSKCDGNCTERLFNMLLKEFN</sequence>
<protein>
    <submittedName>
        <fullName evidence="7">CDP-glycerol glycerophosphotransferase family protein</fullName>
    </submittedName>
</protein>
<dbReference type="PANTHER" id="PTHR37316:SF3">
    <property type="entry name" value="TEICHOIC ACID GLYCEROL-PHOSPHATE TRANSFERASE"/>
    <property type="match status" value="1"/>
</dbReference>
<dbReference type="InterPro" id="IPR051612">
    <property type="entry name" value="Teichoic_Acid_Biosynth"/>
</dbReference>
<dbReference type="Gene3D" id="3.40.50.11820">
    <property type="match status" value="1"/>
</dbReference>
<dbReference type="InterPro" id="IPR043149">
    <property type="entry name" value="TagF_N"/>
</dbReference>
<reference evidence="7 8" key="1">
    <citation type="journal article" date="2023" name="Int. J. Syst. Evol. Microbiol.">
        <title>Terrisporobacter hibernicus sp. nov., isolated from bovine faeces in Northern Ireland.</title>
        <authorList>
            <person name="Mitchell M."/>
            <person name="Nguyen S.V."/>
            <person name="Connor M."/>
            <person name="Fairley D.J."/>
            <person name="Donoghue O."/>
            <person name="Marshall H."/>
            <person name="Koolman L."/>
            <person name="McMullan G."/>
            <person name="Schaffer K.E."/>
            <person name="McGrath J.W."/>
            <person name="Fanning S."/>
        </authorList>
    </citation>
    <scope>NUCLEOTIDE SEQUENCE [LARGE SCALE GENOMIC DNA]</scope>
    <source>
        <strain evidence="7 8">MCA3</strain>
    </source>
</reference>
<keyword evidence="5" id="KW-0777">Teichoic acid biosynthesis</keyword>
<evidence type="ECO:0000256" key="6">
    <source>
        <dbReference type="ARBA" id="ARBA00023136"/>
    </source>
</evidence>
<evidence type="ECO:0000256" key="4">
    <source>
        <dbReference type="ARBA" id="ARBA00022679"/>
    </source>
</evidence>
<gene>
    <name evidence="7" type="ORF">JW646_10245</name>
</gene>
<dbReference type="Pfam" id="PF04464">
    <property type="entry name" value="Glyphos_transf"/>
    <property type="match status" value="1"/>
</dbReference>
<dbReference type="InterPro" id="IPR043148">
    <property type="entry name" value="TagF_C"/>
</dbReference>
<dbReference type="AlphaFoldDB" id="A0AAX2ZA05"/>
<evidence type="ECO:0000256" key="1">
    <source>
        <dbReference type="ARBA" id="ARBA00004202"/>
    </source>
</evidence>
<keyword evidence="4" id="KW-0808">Transferase</keyword>
<comment type="subcellular location">
    <subcellularLocation>
        <location evidence="1">Cell membrane</location>
        <topology evidence="1">Peripheral membrane protein</topology>
    </subcellularLocation>
</comment>
<dbReference type="SUPFAM" id="SSF53756">
    <property type="entry name" value="UDP-Glycosyltransferase/glycogen phosphorylase"/>
    <property type="match status" value="1"/>
</dbReference>
<dbReference type="InterPro" id="IPR007554">
    <property type="entry name" value="Glycerophosphate_synth"/>
</dbReference>
<comment type="similarity">
    <text evidence="2">Belongs to the CDP-glycerol glycerophosphotransferase family.</text>
</comment>
<evidence type="ECO:0000313" key="7">
    <source>
        <dbReference type="EMBL" id="UEL46048.1"/>
    </source>
</evidence>
<evidence type="ECO:0000313" key="8">
    <source>
        <dbReference type="Proteomes" id="UP001198983"/>
    </source>
</evidence>
<dbReference type="Proteomes" id="UP001198983">
    <property type="component" value="Chromosome"/>
</dbReference>
<accession>A0AAX2ZA05</accession>
<dbReference type="GO" id="GO:0047355">
    <property type="term" value="F:CDP-glycerol glycerophosphotransferase activity"/>
    <property type="evidence" value="ECO:0007669"/>
    <property type="project" value="InterPro"/>
</dbReference>
<dbReference type="GO" id="GO:0005886">
    <property type="term" value="C:plasma membrane"/>
    <property type="evidence" value="ECO:0007669"/>
    <property type="project" value="UniProtKB-SubCell"/>
</dbReference>
<keyword evidence="3" id="KW-1003">Cell membrane</keyword>
<evidence type="ECO:0000256" key="3">
    <source>
        <dbReference type="ARBA" id="ARBA00022475"/>
    </source>
</evidence>
<dbReference type="PANTHER" id="PTHR37316">
    <property type="entry name" value="TEICHOIC ACID GLYCEROL-PHOSPHATE PRIMASE"/>
    <property type="match status" value="1"/>
</dbReference>
<keyword evidence="6" id="KW-0472">Membrane</keyword>
<proteinExistence type="inferred from homology"/>
<dbReference type="KEGG" id="tem:JW646_10245"/>
<organism evidence="7 8">
    <name type="scientific">Terrisporobacter hibernicus</name>
    <dbReference type="NCBI Taxonomy" id="2813371"/>
    <lineage>
        <taxon>Bacteria</taxon>
        <taxon>Bacillati</taxon>
        <taxon>Bacillota</taxon>
        <taxon>Clostridia</taxon>
        <taxon>Peptostreptococcales</taxon>
        <taxon>Peptostreptococcaceae</taxon>
        <taxon>Terrisporobacter</taxon>
    </lineage>
</organism>
<dbReference type="GO" id="GO:0019350">
    <property type="term" value="P:teichoic acid biosynthetic process"/>
    <property type="evidence" value="ECO:0007669"/>
    <property type="project" value="UniProtKB-KW"/>
</dbReference>
<evidence type="ECO:0000256" key="5">
    <source>
        <dbReference type="ARBA" id="ARBA00022944"/>
    </source>
</evidence>
<dbReference type="Gene3D" id="3.40.50.12580">
    <property type="match status" value="1"/>
</dbReference>
<keyword evidence="8" id="KW-1185">Reference proteome</keyword>
<evidence type="ECO:0000256" key="2">
    <source>
        <dbReference type="ARBA" id="ARBA00010488"/>
    </source>
</evidence>
<name>A0AAX2ZA05_9FIRM</name>
<dbReference type="EMBL" id="CP081135">
    <property type="protein sequence ID" value="UEL46048.1"/>
    <property type="molecule type" value="Genomic_DNA"/>
</dbReference>